<dbReference type="SMART" id="SM00912">
    <property type="entry name" value="Haemagg_act"/>
    <property type="match status" value="1"/>
</dbReference>
<evidence type="ECO:0000256" key="1">
    <source>
        <dbReference type="SAM" id="SignalP"/>
    </source>
</evidence>
<dbReference type="InterPro" id="IPR008638">
    <property type="entry name" value="FhaB/CdiA-like_TPS"/>
</dbReference>
<keyword evidence="4" id="KW-1185">Reference proteome</keyword>
<organism evidence="3 4">
    <name type="scientific">Nitrosomonas oligotropha</name>
    <dbReference type="NCBI Taxonomy" id="42354"/>
    <lineage>
        <taxon>Bacteria</taxon>
        <taxon>Pseudomonadati</taxon>
        <taxon>Pseudomonadota</taxon>
        <taxon>Betaproteobacteria</taxon>
        <taxon>Nitrosomonadales</taxon>
        <taxon>Nitrosomonadaceae</taxon>
        <taxon>Nitrosomonas</taxon>
    </lineage>
</organism>
<dbReference type="Pfam" id="PF05860">
    <property type="entry name" value="TPS"/>
    <property type="match status" value="1"/>
</dbReference>
<accession>A0A1H8U0M7</accession>
<evidence type="ECO:0000259" key="2">
    <source>
        <dbReference type="SMART" id="SM00912"/>
    </source>
</evidence>
<feature type="chain" id="PRO_5011760749" evidence="1">
    <location>
        <begin position="30"/>
        <end position="1210"/>
    </location>
</feature>
<dbReference type="NCBIfam" id="TIGR01901">
    <property type="entry name" value="adhes_NPXG"/>
    <property type="match status" value="1"/>
</dbReference>
<dbReference type="AlphaFoldDB" id="A0A1H8U0M7"/>
<dbReference type="RefSeq" id="WP_090321803.1">
    <property type="nucleotide sequence ID" value="NZ_FNOE01000032.1"/>
</dbReference>
<protein>
    <submittedName>
        <fullName evidence="3">Filamentous hemagglutinin family N-terminal domain-containing protein</fullName>
    </submittedName>
</protein>
<reference evidence="4" key="1">
    <citation type="submission" date="2016-10" db="EMBL/GenBank/DDBJ databases">
        <authorList>
            <person name="Varghese N."/>
            <person name="Submissions S."/>
        </authorList>
    </citation>
    <scope>NUCLEOTIDE SEQUENCE [LARGE SCALE GENOMIC DNA]</scope>
    <source>
        <strain evidence="4">Nm76</strain>
    </source>
</reference>
<feature type="signal peptide" evidence="1">
    <location>
        <begin position="1"/>
        <end position="29"/>
    </location>
</feature>
<evidence type="ECO:0000313" key="4">
    <source>
        <dbReference type="Proteomes" id="UP000198814"/>
    </source>
</evidence>
<evidence type="ECO:0000313" key="3">
    <source>
        <dbReference type="EMBL" id="SEO96424.1"/>
    </source>
</evidence>
<gene>
    <name evidence="3" type="ORF">SAMN05216333_12924</name>
</gene>
<proteinExistence type="predicted"/>
<dbReference type="OrthoDB" id="218680at2"/>
<dbReference type="InterPro" id="IPR011050">
    <property type="entry name" value="Pectin_lyase_fold/virulence"/>
</dbReference>
<dbReference type="STRING" id="42354.SAMN05216333_12924"/>
<name>A0A1H8U0M7_9PROT</name>
<feature type="domain" description="Filamentous haemagglutinin FhaB/tRNA nuclease CdiA-like TPS" evidence="2">
    <location>
        <begin position="40"/>
        <end position="158"/>
    </location>
</feature>
<sequence length="1210" mass="122947">MKNYRCFPRINEFAVGIAAILLLAGNAAAVNTHIQTDGTLPGADALNINAPGSNHLYTLSEINGKLSGHNLFYSFSNFSIGTADAAWFNLNTPDLANVISRVTGGAESIIDGQLKMTNVGSAPSFFFINPAGITFNSGASVDVPSSFYVSTASSLNFSDGSQYPANETNTSSLSSANPDSFGFLGNEVGNLNLSGAETARINLNFKPGSEVVFVANQIAIINASISNADIAQAGLNLQIVATGKEDTGIKLNALPGQATSGNLTLQNAYLLPSGSGSGNLLIRSGEVSATGSLLVSNNYGEATIPTNQGIDVHLHSLYAEKTFIATIASAAGGAGNVLVNADTKIQMSGGFISSLNTKNTQGQTGVVTINTGELELDSNAFIAANASGGDAKNVNVSANSITLNNGGSIVSFSFENATGSGGTVTVNTNLLKIDHGFINTGTSSDMKAGDVLVNADSIAMTNTGGISSFSLKDSKGSGGTLTINARELELDHSAAIQSNSAGNIDGISIDVTADSLILKDKSNISVSSIENGKANLGTLSIKAERLEIDDGNISSLTASEYKSGKVNITTDFLKLSNNGAIMSASGEKATGSGGEVIINAGQLEIDHANIRVNTLGMGDGGSVVVNADSIKINDGGITANSQGNGTGNAGTVIVNAELIEISNAHISSDTSSKGNAGKVTVVADSLRITNEGHISTDSHNDGDAGSVEVTANSLKLDSKGGISSDASLNFELNGTKGNGGNVIVNAQKLELDDGSISSGTFGEGGAGSVVVIADSIKLSNNGKVTSETLGKAKGDGGDVILDANMLEINDGFISSKTMSRGNAGNVEITADILIMSNDGEISSGSGNSRDITATGHGGIVSVNTEYLDISNSFIIGETYGTGNAGQVNINVDSLQLHENGFISSSTFGSGYAGDITVTANILTAQGNGNTFIDLSSKNLTGVFSGAGSESSGQTGNININSKNVISFNNGAQISIKNDAIVAETQLASLTPTAINIDTANLFLTDSRIAADSNGNVDAGNINIHFADQLFLDPSQITTEATDGNGGAITIQGEGSIFLLDSSITTSVKGQSGNGGNIAITANGLILDSGFIQANTAASGASGGKVDIQTPALIPSGSSLFIGGNSPFQFQPFSGLNVIQAAAPDGVSGTISTVTPQLNLNAMMTNLAIESFDSNVLNRDMCEVSDSSSLLQSGRGAQPLRARDLLLSPVF</sequence>
<dbReference type="InterPro" id="IPR012334">
    <property type="entry name" value="Pectin_lyas_fold"/>
</dbReference>
<dbReference type="SUPFAM" id="SSF51126">
    <property type="entry name" value="Pectin lyase-like"/>
    <property type="match status" value="3"/>
</dbReference>
<dbReference type="EMBL" id="FODO01000029">
    <property type="protein sequence ID" value="SEO96424.1"/>
    <property type="molecule type" value="Genomic_DNA"/>
</dbReference>
<keyword evidence="1" id="KW-0732">Signal</keyword>
<dbReference type="Proteomes" id="UP000198814">
    <property type="component" value="Unassembled WGS sequence"/>
</dbReference>
<dbReference type="Gene3D" id="2.160.20.10">
    <property type="entry name" value="Single-stranded right-handed beta-helix, Pectin lyase-like"/>
    <property type="match status" value="4"/>
</dbReference>